<sequence length="330" mass="35881">MHKMKEETEVTMPLKLLVNMEGDKAKVLYAEAGKDFVDFLFNVMSLPLGTLMKLIKSKDNMAGCLGDLYTSIESLNGEYLQENVDRDAVLKPRGSVSVPLLSINNDALVNSEDEVENLSNVSVPSLSINNNDAPVNSEDVEKPCNKTGAGYVMGGVLTYMVMDNLEVKPMSTSSVVTLMKKFHVKDASSLIERNVRVGLNQGVAILKASLETRAVLTNVFLECAVCPKCGGKKRIKLKYFRNTGSETITPSSSNGSSGGYVKGVVTYMVMDDLQVTPMSTISGRTLISKFRVKDVSALEEKEVRVGLNEGLAMLKASLETNTVLTTVFIP</sequence>
<dbReference type="Gramene" id="AUR62022823-RA">
    <property type="protein sequence ID" value="AUR62022823-RA:cds"/>
    <property type="gene ID" value="AUR62022823"/>
</dbReference>
<reference evidence="1" key="1">
    <citation type="journal article" date="2017" name="Nature">
        <title>The genome of Chenopodium quinoa.</title>
        <authorList>
            <person name="Jarvis D.E."/>
            <person name="Ho Y.S."/>
            <person name="Lightfoot D.J."/>
            <person name="Schmoeckel S.M."/>
            <person name="Li B."/>
            <person name="Borm T.J.A."/>
            <person name="Ohyanagi H."/>
            <person name="Mineta K."/>
            <person name="Michell C.T."/>
            <person name="Saber N."/>
            <person name="Kharbatia N.M."/>
            <person name="Rupper R.R."/>
            <person name="Sharp A.R."/>
            <person name="Dally N."/>
            <person name="Boughton B.A."/>
            <person name="Woo Y.H."/>
            <person name="Gao G."/>
            <person name="Schijlen E.G.W.M."/>
            <person name="Guo X."/>
            <person name="Momin A.A."/>
            <person name="Negrao S."/>
            <person name="Al-Babili S."/>
            <person name="Gehring C."/>
            <person name="Roessner U."/>
            <person name="Jung C."/>
            <person name="Murphy K."/>
            <person name="Arold S.T."/>
            <person name="Gojobori T."/>
            <person name="van der Linden C.G."/>
            <person name="van Loo E.N."/>
            <person name="Jellen E.N."/>
            <person name="Maughan P.J."/>
            <person name="Tester M."/>
        </authorList>
    </citation>
    <scope>NUCLEOTIDE SEQUENCE [LARGE SCALE GENOMIC DNA]</scope>
    <source>
        <strain evidence="1">cv. PI 614886</strain>
    </source>
</reference>
<accession>A0A803M3M4</accession>
<dbReference type="AlphaFoldDB" id="A0A803M3M4"/>
<reference evidence="1" key="2">
    <citation type="submission" date="2021-03" db="UniProtKB">
        <authorList>
            <consortium name="EnsemblPlants"/>
        </authorList>
    </citation>
    <scope>IDENTIFICATION</scope>
</reference>
<name>A0A803M3M4_CHEQI</name>
<dbReference type="PANTHER" id="PTHR33103">
    <property type="entry name" value="OS01G0153900 PROTEIN"/>
    <property type="match status" value="1"/>
</dbReference>
<dbReference type="Proteomes" id="UP000596660">
    <property type="component" value="Unplaced"/>
</dbReference>
<organism evidence="1 2">
    <name type="scientific">Chenopodium quinoa</name>
    <name type="common">Quinoa</name>
    <dbReference type="NCBI Taxonomy" id="63459"/>
    <lineage>
        <taxon>Eukaryota</taxon>
        <taxon>Viridiplantae</taxon>
        <taxon>Streptophyta</taxon>
        <taxon>Embryophyta</taxon>
        <taxon>Tracheophyta</taxon>
        <taxon>Spermatophyta</taxon>
        <taxon>Magnoliopsida</taxon>
        <taxon>eudicotyledons</taxon>
        <taxon>Gunneridae</taxon>
        <taxon>Pentapetalae</taxon>
        <taxon>Caryophyllales</taxon>
        <taxon>Chenopodiaceae</taxon>
        <taxon>Chenopodioideae</taxon>
        <taxon>Atripliceae</taxon>
        <taxon>Chenopodium</taxon>
    </lineage>
</organism>
<protein>
    <submittedName>
        <fullName evidence="1">Uncharacterized protein</fullName>
    </submittedName>
</protein>
<dbReference type="PANTHER" id="PTHR33103:SF19">
    <property type="entry name" value="OS09G0544700 PROTEIN"/>
    <property type="match status" value="1"/>
</dbReference>
<evidence type="ECO:0000313" key="2">
    <source>
        <dbReference type="Proteomes" id="UP000596660"/>
    </source>
</evidence>
<evidence type="ECO:0000313" key="1">
    <source>
        <dbReference type="EnsemblPlants" id="AUR62022823-RA:cds"/>
    </source>
</evidence>
<proteinExistence type="predicted"/>
<keyword evidence="2" id="KW-1185">Reference proteome</keyword>
<dbReference type="InterPro" id="IPR007750">
    <property type="entry name" value="DUF674"/>
</dbReference>
<dbReference type="EnsemblPlants" id="AUR62022823-RA">
    <property type="protein sequence ID" value="AUR62022823-RA:cds"/>
    <property type="gene ID" value="AUR62022823"/>
</dbReference>
<dbReference type="Pfam" id="PF05056">
    <property type="entry name" value="DUF674"/>
    <property type="match status" value="3"/>
</dbReference>
<dbReference type="OMA" id="HRSTKKY"/>